<comment type="cofactor">
    <cofactor evidence="2">
        <name>Mg(2+)</name>
        <dbReference type="ChEBI" id="CHEBI:18420"/>
    </cofactor>
</comment>
<dbReference type="GO" id="GO:0043137">
    <property type="term" value="P:DNA replication, removal of RNA primer"/>
    <property type="evidence" value="ECO:0007669"/>
    <property type="project" value="TreeGrafter"/>
</dbReference>
<dbReference type="Gene3D" id="3.30.420.10">
    <property type="entry name" value="Ribonuclease H-like superfamily/Ribonuclease H"/>
    <property type="match status" value="1"/>
</dbReference>
<reference evidence="15 16" key="1">
    <citation type="journal article" date="2015" name="Nature">
        <title>rRNA introns, odd ribosomes, and small enigmatic genomes across a large radiation of phyla.</title>
        <authorList>
            <person name="Brown C.T."/>
            <person name="Hug L.A."/>
            <person name="Thomas B.C."/>
            <person name="Sharon I."/>
            <person name="Castelle C.J."/>
            <person name="Singh A."/>
            <person name="Wilkins M.J."/>
            <person name="Williams K.H."/>
            <person name="Banfield J.F."/>
        </authorList>
    </citation>
    <scope>NUCLEOTIDE SEQUENCE [LARGE SCALE GENOMIC DNA]</scope>
</reference>
<dbReference type="NCBIfam" id="NF000595">
    <property type="entry name" value="PRK00015.1-3"/>
    <property type="match status" value="1"/>
</dbReference>
<dbReference type="PROSITE" id="PS51975">
    <property type="entry name" value="RNASE_H_2"/>
    <property type="match status" value="1"/>
</dbReference>
<evidence type="ECO:0000256" key="1">
    <source>
        <dbReference type="ARBA" id="ARBA00000077"/>
    </source>
</evidence>
<feature type="binding site" evidence="12">
    <location>
        <position position="24"/>
    </location>
    <ligand>
        <name>a divalent metal cation</name>
        <dbReference type="ChEBI" id="CHEBI:60240"/>
    </ligand>
</feature>
<dbReference type="PANTHER" id="PTHR10954">
    <property type="entry name" value="RIBONUCLEASE H2 SUBUNIT A"/>
    <property type="match status" value="1"/>
</dbReference>
<feature type="domain" description="RNase H type-2" evidence="14">
    <location>
        <begin position="18"/>
        <end position="253"/>
    </location>
</feature>
<sequence length="253" mass="28892">MLSPDFSFEKSLWKRGFKIVGGSDEVGRGCFAGPIVAGCVVFQPDILNTIYKMPIRIDDSKKLNSKQREIADKWIRKNALAWGIGEISVANINRTGIAQTTKMAFRMAVRNANFMLDKKNKYGIDYLLLDAFYIPYIRIIRMPNKNAKIRYQKSKLNKTTVLNGKQLAIVKGDEKSFSIASASIIAKVYRDKMMISLSGQYKFKKYNWGKNKGYGTKEHRSAILEHGSTKYHRSQFVQTYFSNFYSSQARSSV</sequence>
<evidence type="ECO:0000256" key="8">
    <source>
        <dbReference type="ARBA" id="ARBA00022723"/>
    </source>
</evidence>
<comment type="subcellular location">
    <subcellularLocation>
        <location evidence="4">Cytoplasm</location>
    </subcellularLocation>
</comment>
<dbReference type="GO" id="GO:0004523">
    <property type="term" value="F:RNA-DNA hybrid ribonuclease activity"/>
    <property type="evidence" value="ECO:0007669"/>
    <property type="project" value="UniProtKB-UniRule"/>
</dbReference>
<evidence type="ECO:0000259" key="14">
    <source>
        <dbReference type="PROSITE" id="PS51975"/>
    </source>
</evidence>
<keyword evidence="11" id="KW-0464">Manganese</keyword>
<dbReference type="Proteomes" id="UP000034591">
    <property type="component" value="Unassembled WGS sequence"/>
</dbReference>
<dbReference type="GO" id="GO:0003723">
    <property type="term" value="F:RNA binding"/>
    <property type="evidence" value="ECO:0007669"/>
    <property type="project" value="UniProtKB-UniRule"/>
</dbReference>
<keyword evidence="6" id="KW-0963">Cytoplasm</keyword>
<evidence type="ECO:0000256" key="3">
    <source>
        <dbReference type="ARBA" id="ARBA00004065"/>
    </source>
</evidence>
<keyword evidence="10 12" id="KW-0378">Hydrolase</keyword>
<evidence type="ECO:0000256" key="13">
    <source>
        <dbReference type="RuleBase" id="RU003515"/>
    </source>
</evidence>
<dbReference type="Pfam" id="PF01351">
    <property type="entry name" value="RNase_HII"/>
    <property type="match status" value="1"/>
</dbReference>
<evidence type="ECO:0000256" key="10">
    <source>
        <dbReference type="ARBA" id="ARBA00022801"/>
    </source>
</evidence>
<evidence type="ECO:0000256" key="11">
    <source>
        <dbReference type="ARBA" id="ARBA00023211"/>
    </source>
</evidence>
<dbReference type="GO" id="GO:0032299">
    <property type="term" value="C:ribonuclease H2 complex"/>
    <property type="evidence" value="ECO:0007669"/>
    <property type="project" value="TreeGrafter"/>
</dbReference>
<accession>A0A0G0H3R6</accession>
<dbReference type="InterPro" id="IPR024567">
    <property type="entry name" value="RNase_HII/HIII_dom"/>
</dbReference>
<dbReference type="GO" id="GO:0046872">
    <property type="term" value="F:metal ion binding"/>
    <property type="evidence" value="ECO:0007669"/>
    <property type="project" value="UniProtKB-KW"/>
</dbReference>
<dbReference type="GO" id="GO:0006298">
    <property type="term" value="P:mismatch repair"/>
    <property type="evidence" value="ECO:0007669"/>
    <property type="project" value="TreeGrafter"/>
</dbReference>
<dbReference type="InterPro" id="IPR012337">
    <property type="entry name" value="RNaseH-like_sf"/>
</dbReference>
<comment type="cofactor">
    <cofactor evidence="12">
        <name>Mn(2+)</name>
        <dbReference type="ChEBI" id="CHEBI:29035"/>
    </cofactor>
    <cofactor evidence="12">
        <name>Mg(2+)</name>
        <dbReference type="ChEBI" id="CHEBI:18420"/>
    </cofactor>
    <text evidence="12">Manganese or magnesium. Binds 1 divalent metal ion per monomer in the absence of substrate. May bind a second metal ion after substrate binding.</text>
</comment>
<comment type="function">
    <text evidence="3 13">Endonuclease that specifically degrades the RNA of RNA-DNA hybrids.</text>
</comment>
<dbReference type="EMBL" id="LBTI01000037">
    <property type="protein sequence ID" value="KKQ36797.1"/>
    <property type="molecule type" value="Genomic_DNA"/>
</dbReference>
<dbReference type="GO" id="GO:0005737">
    <property type="term" value="C:cytoplasm"/>
    <property type="evidence" value="ECO:0007669"/>
    <property type="project" value="UniProtKB-SubCell"/>
</dbReference>
<evidence type="ECO:0000256" key="2">
    <source>
        <dbReference type="ARBA" id="ARBA00001946"/>
    </source>
</evidence>
<comment type="caution">
    <text evidence="15">The sequence shown here is derived from an EMBL/GenBank/DDBJ whole genome shotgun (WGS) entry which is preliminary data.</text>
</comment>
<proteinExistence type="inferred from homology"/>
<dbReference type="CDD" id="cd07182">
    <property type="entry name" value="RNase_HII_bacteria_HII_like"/>
    <property type="match status" value="1"/>
</dbReference>
<protein>
    <recommendedName>
        <fullName evidence="13">Ribonuclease</fullName>
        <ecNumber evidence="13">3.1.26.4</ecNumber>
    </recommendedName>
</protein>
<dbReference type="STRING" id="1618545.US53_C0037G0020"/>
<evidence type="ECO:0000256" key="4">
    <source>
        <dbReference type="ARBA" id="ARBA00004496"/>
    </source>
</evidence>
<comment type="catalytic activity">
    <reaction evidence="1 12 13">
        <text>Endonucleolytic cleavage to 5'-phosphomonoester.</text>
        <dbReference type="EC" id="3.1.26.4"/>
    </reaction>
</comment>
<organism evidence="15 16">
    <name type="scientific">Candidatus Woesebacteria bacterium GW2011_GWA1_37_7</name>
    <dbReference type="NCBI Taxonomy" id="1618545"/>
    <lineage>
        <taxon>Bacteria</taxon>
        <taxon>Candidatus Woeseibacteriota</taxon>
    </lineage>
</organism>
<dbReference type="InterPro" id="IPR036397">
    <property type="entry name" value="RNaseH_sf"/>
</dbReference>
<keyword evidence="7 12" id="KW-0540">Nuclease</keyword>
<dbReference type="PANTHER" id="PTHR10954:SF18">
    <property type="entry name" value="RIBONUCLEASE HII"/>
    <property type="match status" value="1"/>
</dbReference>
<dbReference type="InterPro" id="IPR001352">
    <property type="entry name" value="RNase_HII/HIII"/>
</dbReference>
<evidence type="ECO:0000256" key="9">
    <source>
        <dbReference type="ARBA" id="ARBA00022759"/>
    </source>
</evidence>
<dbReference type="AlphaFoldDB" id="A0A0G0H3R6"/>
<name>A0A0G0H3R6_9BACT</name>
<evidence type="ECO:0000256" key="12">
    <source>
        <dbReference type="PROSITE-ProRule" id="PRU01319"/>
    </source>
</evidence>
<dbReference type="PATRIC" id="fig|1618545.3.peg.580"/>
<feature type="binding site" evidence="12">
    <location>
        <position position="130"/>
    </location>
    <ligand>
        <name>a divalent metal cation</name>
        <dbReference type="ChEBI" id="CHEBI:60240"/>
    </ligand>
</feature>
<dbReference type="InterPro" id="IPR022898">
    <property type="entry name" value="RNase_HII"/>
</dbReference>
<evidence type="ECO:0000256" key="7">
    <source>
        <dbReference type="ARBA" id="ARBA00022722"/>
    </source>
</evidence>
<evidence type="ECO:0000256" key="6">
    <source>
        <dbReference type="ARBA" id="ARBA00022490"/>
    </source>
</evidence>
<dbReference type="SUPFAM" id="SSF53098">
    <property type="entry name" value="Ribonuclease H-like"/>
    <property type="match status" value="1"/>
</dbReference>
<evidence type="ECO:0000313" key="15">
    <source>
        <dbReference type="EMBL" id="KKQ36797.1"/>
    </source>
</evidence>
<feature type="binding site" evidence="12">
    <location>
        <position position="25"/>
    </location>
    <ligand>
        <name>a divalent metal cation</name>
        <dbReference type="ChEBI" id="CHEBI:60240"/>
    </ligand>
</feature>
<comment type="similarity">
    <text evidence="5 13">Belongs to the RNase HII family.</text>
</comment>
<dbReference type="EC" id="3.1.26.4" evidence="13"/>
<gene>
    <name evidence="15" type="ORF">US53_C0037G0020</name>
</gene>
<keyword evidence="8 12" id="KW-0479">Metal-binding</keyword>
<evidence type="ECO:0000256" key="5">
    <source>
        <dbReference type="ARBA" id="ARBA00007383"/>
    </source>
</evidence>
<keyword evidence="9 12" id="KW-0255">Endonuclease</keyword>
<evidence type="ECO:0000313" key="16">
    <source>
        <dbReference type="Proteomes" id="UP000034591"/>
    </source>
</evidence>